<evidence type="ECO:0000313" key="6">
    <source>
        <dbReference type="Proteomes" id="UP000094892"/>
    </source>
</evidence>
<evidence type="ECO:0000256" key="1">
    <source>
        <dbReference type="ARBA" id="ARBA00006432"/>
    </source>
</evidence>
<protein>
    <submittedName>
        <fullName evidence="5">Putative sulfoacetate--CoA ligase</fullName>
    </submittedName>
</protein>
<comment type="similarity">
    <text evidence="1">Belongs to the ATP-dependent AMP-binding enzyme family.</text>
</comment>
<feature type="region of interest" description="Disordered" evidence="3">
    <location>
        <begin position="517"/>
        <end position="537"/>
    </location>
</feature>
<dbReference type="Pfam" id="PF13193">
    <property type="entry name" value="AMP-binding_C"/>
    <property type="match status" value="1"/>
</dbReference>
<evidence type="ECO:0000313" key="5">
    <source>
        <dbReference type="EMBL" id="ODO63113.1"/>
    </source>
</evidence>
<dbReference type="InterPro" id="IPR020845">
    <property type="entry name" value="AMP-binding_CS"/>
</dbReference>
<keyword evidence="2 5" id="KW-0436">Ligase</keyword>
<comment type="caution">
    <text evidence="5">The sequence shown here is derived from an EMBL/GenBank/DDBJ whole genome shotgun (WGS) entry which is preliminary data.</text>
</comment>
<dbReference type="Gene3D" id="3.30.300.30">
    <property type="match status" value="1"/>
</dbReference>
<reference evidence="5 6" key="1">
    <citation type="submission" date="2016-08" db="EMBL/GenBank/DDBJ databases">
        <title>Genome sequencing of Lactobacillus plantarum JSA22, isolated from fermented soybean paste.</title>
        <authorList>
            <person name="Choi H.S."/>
        </authorList>
    </citation>
    <scope>NUCLEOTIDE SEQUENCE [LARGE SCALE GENOMIC DNA]</scope>
    <source>
        <strain evidence="5 6">JSA22</strain>
    </source>
</reference>
<gene>
    <name evidence="5" type="ORF">LPJSA22_03135</name>
</gene>
<keyword evidence="4" id="KW-0812">Transmembrane</keyword>
<keyword evidence="4" id="KW-0472">Membrane</keyword>
<evidence type="ECO:0000256" key="2">
    <source>
        <dbReference type="ARBA" id="ARBA00022598"/>
    </source>
</evidence>
<dbReference type="GO" id="GO:0031956">
    <property type="term" value="F:medium-chain fatty acid-CoA ligase activity"/>
    <property type="evidence" value="ECO:0007669"/>
    <property type="project" value="TreeGrafter"/>
</dbReference>
<feature type="compositionally biased region" description="Basic and acidic residues" evidence="3">
    <location>
        <begin position="519"/>
        <end position="528"/>
    </location>
</feature>
<feature type="transmembrane region" description="Helical" evidence="4">
    <location>
        <begin position="214"/>
        <end position="237"/>
    </location>
</feature>
<dbReference type="RefSeq" id="WP_063721932.1">
    <property type="nucleotide sequence ID" value="NZ_AP028145.1"/>
</dbReference>
<dbReference type="PANTHER" id="PTHR43201:SF5">
    <property type="entry name" value="MEDIUM-CHAIN ACYL-COA LIGASE ACSF2, MITOCHONDRIAL"/>
    <property type="match status" value="1"/>
</dbReference>
<proteinExistence type="inferred from homology"/>
<accession>A0A1E3KW68</accession>
<dbReference type="GO" id="GO:0006631">
    <property type="term" value="P:fatty acid metabolic process"/>
    <property type="evidence" value="ECO:0007669"/>
    <property type="project" value="TreeGrafter"/>
</dbReference>
<dbReference type="PATRIC" id="fig|1590.231.peg.359"/>
<keyword evidence="4" id="KW-1133">Transmembrane helix</keyword>
<organism evidence="5 6">
    <name type="scientific">Lactiplantibacillus plantarum</name>
    <name type="common">Lactobacillus plantarum</name>
    <dbReference type="NCBI Taxonomy" id="1590"/>
    <lineage>
        <taxon>Bacteria</taxon>
        <taxon>Bacillati</taxon>
        <taxon>Bacillota</taxon>
        <taxon>Bacilli</taxon>
        <taxon>Lactobacillales</taxon>
        <taxon>Lactobacillaceae</taxon>
        <taxon>Lactiplantibacillus</taxon>
    </lineage>
</organism>
<evidence type="ECO:0000256" key="4">
    <source>
        <dbReference type="SAM" id="Phobius"/>
    </source>
</evidence>
<dbReference type="CDD" id="cd04433">
    <property type="entry name" value="AFD_class_I"/>
    <property type="match status" value="1"/>
</dbReference>
<dbReference type="SUPFAM" id="SSF56801">
    <property type="entry name" value="Acetyl-CoA synthetase-like"/>
    <property type="match status" value="1"/>
</dbReference>
<dbReference type="InterPro" id="IPR000873">
    <property type="entry name" value="AMP-dep_synth/lig_dom"/>
</dbReference>
<feature type="transmembrane region" description="Helical" evidence="4">
    <location>
        <begin position="249"/>
        <end position="271"/>
    </location>
</feature>
<dbReference type="Proteomes" id="UP000094892">
    <property type="component" value="Unassembled WGS sequence"/>
</dbReference>
<name>A0A1E3KW68_LACPN</name>
<dbReference type="InterPro" id="IPR042099">
    <property type="entry name" value="ANL_N_sf"/>
</dbReference>
<dbReference type="InterPro" id="IPR045851">
    <property type="entry name" value="AMP-bd_C_sf"/>
</dbReference>
<evidence type="ECO:0000256" key="3">
    <source>
        <dbReference type="SAM" id="MobiDB-lite"/>
    </source>
</evidence>
<dbReference type="InterPro" id="IPR025110">
    <property type="entry name" value="AMP-bd_C"/>
</dbReference>
<dbReference type="PROSITE" id="PS00455">
    <property type="entry name" value="AMP_BINDING"/>
    <property type="match status" value="1"/>
</dbReference>
<dbReference type="Pfam" id="PF00501">
    <property type="entry name" value="AMP-binding"/>
    <property type="match status" value="1"/>
</dbReference>
<dbReference type="EMBL" id="MCOL01000001">
    <property type="protein sequence ID" value="ODO63113.1"/>
    <property type="molecule type" value="Genomic_DNA"/>
</dbReference>
<sequence>MTNSDTLAAVSAFPMTIAAVWKQRCRQTPQSPFLIQNKHQYSYQEVDELSNHAGELLDQFGLVAGNVVALQLATSVTEIQLMIACFKRKITVLPLNPHLDHEETEGLFTKMQPALIITKNDGRNSLSLDNQLPNNYHRQTVRLSQVDLQVMTTSSKVVPMINSKLPAVILCTSGTTSSAKGVMLSNQNVLYSELQFNRIYGIQADDVQVLPSGLYHALGFHHGLISTILAGSTLVLIEHYSANTLRQAMLIYGCTYLVTVPTVIFDVFGWLKNSKTLRFIVSGGAPLGNELMRMACQLSIPVYNIYGLTECAPFVCTTPAYYKMKHGYTTGGYPIDGMTVAILNDQDQTIKQSNQEGRIVARGPVVFSGYYRDSKRTNQVLSSDGWLDTGDIGHWNSEHALEVDGRSKDIIIRGGENIPAYVVERELLKYPNIKEAAAVGIKDPRLGELIGAFIVLNASATTVTLAQVKRFLADHKVAKKVWPERLIIVDRLPKTSSGKAKKRVLVALLHSHIQSRPITDTHHGRGDDGWGVTSMDA</sequence>
<dbReference type="AlphaFoldDB" id="A0A1E3KW68"/>
<dbReference type="PANTHER" id="PTHR43201">
    <property type="entry name" value="ACYL-COA SYNTHETASE"/>
    <property type="match status" value="1"/>
</dbReference>
<dbReference type="Gene3D" id="3.40.50.12780">
    <property type="entry name" value="N-terminal domain of ligase-like"/>
    <property type="match status" value="1"/>
</dbReference>